<dbReference type="InterPro" id="IPR000701">
    <property type="entry name" value="SuccDH_FuR_B_TM-su"/>
</dbReference>
<evidence type="ECO:0000313" key="18">
    <source>
        <dbReference type="Proteomes" id="UP000766595"/>
    </source>
</evidence>
<keyword evidence="7" id="KW-0813">Transport</keyword>
<dbReference type="GO" id="GO:0006099">
    <property type="term" value="P:tricarboxylic acid cycle"/>
    <property type="evidence" value="ECO:0007669"/>
    <property type="project" value="UniProtKB-KW"/>
</dbReference>
<evidence type="ECO:0000256" key="9">
    <source>
        <dbReference type="ARBA" id="ARBA00022617"/>
    </source>
</evidence>
<keyword evidence="10 16" id="KW-0812">Transmembrane</keyword>
<gene>
    <name evidence="17" type="primary">sdhD</name>
    <name evidence="17" type="ORF">KL771_08525</name>
</gene>
<comment type="subcellular location">
    <subcellularLocation>
        <location evidence="3">Membrane</location>
        <topology evidence="3">Multi-pass membrane protein</topology>
    </subcellularLocation>
</comment>
<comment type="function">
    <text evidence="2">Membrane-anchoring subunit of succinate dehydrogenase (SDH).</text>
</comment>
<dbReference type="EMBL" id="JAHHZF010000004">
    <property type="protein sequence ID" value="MBT9289494.1"/>
    <property type="molecule type" value="Genomic_DNA"/>
</dbReference>
<sequence>MSMRTPLGRVRGLGSAHDGTHHFWQKRVTSVALVPLTLIVVGVVIAIPGRSHADAVALLGHPLVAIALLATLLAGIHHMHLGMQVVIEDYIHTEPTKTALVLANTFFCALMAIACVWAVVKLSFGI</sequence>
<dbReference type="Gene3D" id="1.20.1300.10">
    <property type="entry name" value="Fumarate reductase/succinate dehydrogenase, transmembrane subunit"/>
    <property type="match status" value="1"/>
</dbReference>
<evidence type="ECO:0000256" key="6">
    <source>
        <dbReference type="ARBA" id="ARBA00019425"/>
    </source>
</evidence>
<evidence type="ECO:0000256" key="13">
    <source>
        <dbReference type="ARBA" id="ARBA00022989"/>
    </source>
</evidence>
<evidence type="ECO:0000313" key="17">
    <source>
        <dbReference type="EMBL" id="MBT9289494.1"/>
    </source>
</evidence>
<evidence type="ECO:0000256" key="3">
    <source>
        <dbReference type="ARBA" id="ARBA00004141"/>
    </source>
</evidence>
<evidence type="ECO:0000256" key="8">
    <source>
        <dbReference type="ARBA" id="ARBA00022532"/>
    </source>
</evidence>
<dbReference type="SUPFAM" id="SSF81343">
    <property type="entry name" value="Fumarate reductase respiratory complex transmembrane subunits"/>
    <property type="match status" value="1"/>
</dbReference>
<keyword evidence="14" id="KW-0408">Iron</keyword>
<keyword evidence="11" id="KW-0479">Metal-binding</keyword>
<dbReference type="NCBIfam" id="TIGR02968">
    <property type="entry name" value="succ_dehyd_anc"/>
    <property type="match status" value="1"/>
</dbReference>
<accession>A0A947D3A2</accession>
<evidence type="ECO:0000256" key="16">
    <source>
        <dbReference type="SAM" id="Phobius"/>
    </source>
</evidence>
<comment type="caution">
    <text evidence="17">The sequence shown here is derived from an EMBL/GenBank/DDBJ whole genome shotgun (WGS) entry which is preliminary data.</text>
</comment>
<name>A0A947D3A2_9HYPH</name>
<evidence type="ECO:0000256" key="14">
    <source>
        <dbReference type="ARBA" id="ARBA00023004"/>
    </source>
</evidence>
<feature type="transmembrane region" description="Helical" evidence="16">
    <location>
        <begin position="98"/>
        <end position="120"/>
    </location>
</feature>
<evidence type="ECO:0000256" key="2">
    <source>
        <dbReference type="ARBA" id="ARBA00004050"/>
    </source>
</evidence>
<dbReference type="GO" id="GO:0016020">
    <property type="term" value="C:membrane"/>
    <property type="evidence" value="ECO:0007669"/>
    <property type="project" value="UniProtKB-SubCell"/>
</dbReference>
<reference evidence="17 18" key="1">
    <citation type="submission" date="2021-06" db="EMBL/GenBank/DDBJ databases">
        <authorList>
            <person name="Grouzdev D.S."/>
            <person name="Koziaeva V."/>
        </authorList>
    </citation>
    <scope>NUCLEOTIDE SEQUENCE [LARGE SCALE GENOMIC DNA]</scope>
    <source>
        <strain evidence="17 18">22</strain>
    </source>
</reference>
<dbReference type="AlphaFoldDB" id="A0A947D3A2"/>
<dbReference type="InterPro" id="IPR034804">
    <property type="entry name" value="SQR/QFR_C/D"/>
</dbReference>
<dbReference type="GO" id="GO:0046872">
    <property type="term" value="F:metal ion binding"/>
    <property type="evidence" value="ECO:0007669"/>
    <property type="project" value="UniProtKB-KW"/>
</dbReference>
<feature type="transmembrane region" description="Helical" evidence="16">
    <location>
        <begin position="55"/>
        <end position="77"/>
    </location>
</feature>
<proteinExistence type="predicted"/>
<evidence type="ECO:0000256" key="5">
    <source>
        <dbReference type="ARBA" id="ARBA00011558"/>
    </source>
</evidence>
<organism evidence="17 18">
    <name type="scientific">Prosthecodimorpha staleyi</name>
    <dbReference type="NCBI Taxonomy" id="2840188"/>
    <lineage>
        <taxon>Bacteria</taxon>
        <taxon>Pseudomonadati</taxon>
        <taxon>Pseudomonadota</taxon>
        <taxon>Alphaproteobacteria</taxon>
        <taxon>Hyphomicrobiales</taxon>
        <taxon>Ancalomicrobiaceae</taxon>
        <taxon>Prosthecodimorpha</taxon>
    </lineage>
</organism>
<evidence type="ECO:0000256" key="4">
    <source>
        <dbReference type="ARBA" id="ARBA00005163"/>
    </source>
</evidence>
<comment type="subunit">
    <text evidence="5">Part of an enzyme complex containing four subunits: a flavoprotein, an iron-sulfur protein, plus two membrane-anchoring proteins, SdhC and SdhD.</text>
</comment>
<protein>
    <recommendedName>
        <fullName evidence="6">Succinate dehydrogenase hydrophobic membrane anchor subunit</fullName>
    </recommendedName>
</protein>
<feature type="transmembrane region" description="Helical" evidence="16">
    <location>
        <begin position="31"/>
        <end position="49"/>
    </location>
</feature>
<evidence type="ECO:0000256" key="7">
    <source>
        <dbReference type="ARBA" id="ARBA00022448"/>
    </source>
</evidence>
<keyword evidence="8" id="KW-0816">Tricarboxylic acid cycle</keyword>
<dbReference type="CDD" id="cd03495">
    <property type="entry name" value="SQR_TypeC_SdhD_like"/>
    <property type="match status" value="1"/>
</dbReference>
<dbReference type="GO" id="GO:0020037">
    <property type="term" value="F:heme binding"/>
    <property type="evidence" value="ECO:0007669"/>
    <property type="project" value="InterPro"/>
</dbReference>
<keyword evidence="12" id="KW-0249">Electron transport</keyword>
<comment type="pathway">
    <text evidence="4">Carbohydrate metabolism; tricarboxylic acid cycle.</text>
</comment>
<keyword evidence="13 16" id="KW-1133">Transmembrane helix</keyword>
<evidence type="ECO:0000256" key="11">
    <source>
        <dbReference type="ARBA" id="ARBA00022723"/>
    </source>
</evidence>
<evidence type="ECO:0000256" key="15">
    <source>
        <dbReference type="ARBA" id="ARBA00023136"/>
    </source>
</evidence>
<dbReference type="InterPro" id="IPR014312">
    <property type="entry name" value="Succ_DH_anchor"/>
</dbReference>
<keyword evidence="15 16" id="KW-0472">Membrane</keyword>
<evidence type="ECO:0000256" key="10">
    <source>
        <dbReference type="ARBA" id="ARBA00022692"/>
    </source>
</evidence>
<keyword evidence="9" id="KW-0349">Heme</keyword>
<comment type="cofactor">
    <cofactor evidence="1">
        <name>heme</name>
        <dbReference type="ChEBI" id="CHEBI:30413"/>
    </cofactor>
</comment>
<keyword evidence="18" id="KW-1185">Reference proteome</keyword>
<evidence type="ECO:0000256" key="1">
    <source>
        <dbReference type="ARBA" id="ARBA00001971"/>
    </source>
</evidence>
<evidence type="ECO:0000256" key="12">
    <source>
        <dbReference type="ARBA" id="ARBA00022982"/>
    </source>
</evidence>
<dbReference type="Proteomes" id="UP000766595">
    <property type="component" value="Unassembled WGS sequence"/>
</dbReference>
<dbReference type="Pfam" id="PF01127">
    <property type="entry name" value="Sdh_cyt"/>
    <property type="match status" value="1"/>
</dbReference>